<evidence type="ECO:0000313" key="2">
    <source>
        <dbReference type="EMBL" id="RKR85624.1"/>
    </source>
</evidence>
<evidence type="ECO:0008006" key="4">
    <source>
        <dbReference type="Google" id="ProtNLM"/>
    </source>
</evidence>
<feature type="transmembrane region" description="Helical" evidence="1">
    <location>
        <begin position="180"/>
        <end position="211"/>
    </location>
</feature>
<comment type="caution">
    <text evidence="2">The sequence shown here is derived from an EMBL/GenBank/DDBJ whole genome shotgun (WGS) entry which is preliminary data.</text>
</comment>
<feature type="transmembrane region" description="Helical" evidence="1">
    <location>
        <begin position="34"/>
        <end position="52"/>
    </location>
</feature>
<name>A0A495JB45_9SPHI</name>
<keyword evidence="1" id="KW-0812">Transmembrane</keyword>
<feature type="transmembrane region" description="Helical" evidence="1">
    <location>
        <begin position="72"/>
        <end position="97"/>
    </location>
</feature>
<dbReference type="OrthoDB" id="1049480at2"/>
<sequence length="282" mass="32186">MLPNVELIQIRNFTEIVDDSILFFKQNWKPLIKTYFTICGFFWIAGLIIAVFNQTQIATLQEKGESIFTLAYFLTLFFSFLNFTILSLTVLSFISLYQQNGNQAPTVAEVWSYVKYYMLRFFFSSVALTAILAVATLCCVLPGIWFTPVYLMVITVMVLENASLGYSIRRGYDLLAQNWWHTFGVIILMGIIILAVIVLLLIPVTVIVGLIVGFTQLDHNHAITIAIALSFSSMQFLYVLPIIAIAVVYHNLNQRMDDHSLFERIEMIGKTDNNNQLPTEEY</sequence>
<keyword evidence="1" id="KW-0472">Membrane</keyword>
<feature type="transmembrane region" description="Helical" evidence="1">
    <location>
        <begin position="118"/>
        <end position="143"/>
    </location>
</feature>
<gene>
    <name evidence="2" type="ORF">BDD43_5895</name>
</gene>
<feature type="transmembrane region" description="Helical" evidence="1">
    <location>
        <begin position="223"/>
        <end position="249"/>
    </location>
</feature>
<proteinExistence type="predicted"/>
<dbReference type="Proteomes" id="UP000268007">
    <property type="component" value="Unassembled WGS sequence"/>
</dbReference>
<evidence type="ECO:0000313" key="3">
    <source>
        <dbReference type="Proteomes" id="UP000268007"/>
    </source>
</evidence>
<dbReference type="RefSeq" id="WP_121201662.1">
    <property type="nucleotide sequence ID" value="NZ_RBKU01000001.1"/>
</dbReference>
<accession>A0A495JB45</accession>
<evidence type="ECO:0000256" key="1">
    <source>
        <dbReference type="SAM" id="Phobius"/>
    </source>
</evidence>
<feature type="transmembrane region" description="Helical" evidence="1">
    <location>
        <begin position="149"/>
        <end position="168"/>
    </location>
</feature>
<keyword evidence="3" id="KW-1185">Reference proteome</keyword>
<dbReference type="EMBL" id="RBKU01000001">
    <property type="protein sequence ID" value="RKR85624.1"/>
    <property type="molecule type" value="Genomic_DNA"/>
</dbReference>
<dbReference type="AlphaFoldDB" id="A0A495JB45"/>
<protein>
    <recommendedName>
        <fullName evidence="4">Glycerophosphoryl diester phosphodiesterase family protein</fullName>
    </recommendedName>
</protein>
<organism evidence="2 3">
    <name type="scientific">Mucilaginibacter gracilis</name>
    <dbReference type="NCBI Taxonomy" id="423350"/>
    <lineage>
        <taxon>Bacteria</taxon>
        <taxon>Pseudomonadati</taxon>
        <taxon>Bacteroidota</taxon>
        <taxon>Sphingobacteriia</taxon>
        <taxon>Sphingobacteriales</taxon>
        <taxon>Sphingobacteriaceae</taxon>
        <taxon>Mucilaginibacter</taxon>
    </lineage>
</organism>
<keyword evidence="1" id="KW-1133">Transmembrane helix</keyword>
<reference evidence="2 3" key="1">
    <citation type="submission" date="2018-10" db="EMBL/GenBank/DDBJ databases">
        <title>Genomic Encyclopedia of Archaeal and Bacterial Type Strains, Phase II (KMG-II): from individual species to whole genera.</title>
        <authorList>
            <person name="Goeker M."/>
        </authorList>
    </citation>
    <scope>NUCLEOTIDE SEQUENCE [LARGE SCALE GENOMIC DNA]</scope>
    <source>
        <strain evidence="2 3">DSM 18602</strain>
    </source>
</reference>